<proteinExistence type="predicted"/>
<evidence type="ECO:0000313" key="6">
    <source>
        <dbReference type="EMBL" id="GBG70390.1"/>
    </source>
</evidence>
<comment type="caution">
    <text evidence="6">The sequence shown here is derived from an EMBL/GenBank/DDBJ whole genome shotgun (WGS) entry which is preliminary data.</text>
</comment>
<evidence type="ECO:0000256" key="4">
    <source>
        <dbReference type="SAM" id="Phobius"/>
    </source>
</evidence>
<dbReference type="OrthoDB" id="2015071at2759"/>
<dbReference type="PANTHER" id="PTHR47989:SF61">
    <property type="entry name" value="PROTEIN KINASE DOMAIN-CONTAINING PROTEIN"/>
    <property type="match status" value="1"/>
</dbReference>
<dbReference type="Proteomes" id="UP000265515">
    <property type="component" value="Unassembled WGS sequence"/>
</dbReference>
<dbReference type="InterPro" id="IPR000719">
    <property type="entry name" value="Prot_kinase_dom"/>
</dbReference>
<dbReference type="InterPro" id="IPR008271">
    <property type="entry name" value="Ser/Thr_kinase_AS"/>
</dbReference>
<dbReference type="Gramene" id="GBG70390">
    <property type="protein sequence ID" value="GBG70390"/>
    <property type="gene ID" value="CBR_g6518"/>
</dbReference>
<dbReference type="Pfam" id="PF07714">
    <property type="entry name" value="PK_Tyr_Ser-Thr"/>
    <property type="match status" value="1"/>
</dbReference>
<dbReference type="EMBL" id="BFEA01000129">
    <property type="protein sequence ID" value="GBG70390.1"/>
    <property type="molecule type" value="Genomic_DNA"/>
</dbReference>
<keyword evidence="4" id="KW-0472">Membrane</keyword>
<feature type="domain" description="Protein kinase" evidence="5">
    <location>
        <begin position="168"/>
        <end position="416"/>
    </location>
</feature>
<dbReference type="InterPro" id="IPR011009">
    <property type="entry name" value="Kinase-like_dom_sf"/>
</dbReference>
<name>A0A388KK04_CHABU</name>
<feature type="transmembrane region" description="Helical" evidence="4">
    <location>
        <begin position="89"/>
        <end position="113"/>
    </location>
</feature>
<dbReference type="STRING" id="69332.A0A388KK04"/>
<evidence type="ECO:0000256" key="2">
    <source>
        <dbReference type="ARBA" id="ARBA00022840"/>
    </source>
</evidence>
<reference evidence="6 7" key="1">
    <citation type="journal article" date="2018" name="Cell">
        <title>The Chara Genome: Secondary Complexity and Implications for Plant Terrestrialization.</title>
        <authorList>
            <person name="Nishiyama T."/>
            <person name="Sakayama H."/>
            <person name="Vries J.D."/>
            <person name="Buschmann H."/>
            <person name="Saint-Marcoux D."/>
            <person name="Ullrich K.K."/>
            <person name="Haas F.B."/>
            <person name="Vanderstraeten L."/>
            <person name="Becker D."/>
            <person name="Lang D."/>
            <person name="Vosolsobe S."/>
            <person name="Rombauts S."/>
            <person name="Wilhelmsson P.K.I."/>
            <person name="Janitza P."/>
            <person name="Kern R."/>
            <person name="Heyl A."/>
            <person name="Rumpler F."/>
            <person name="Villalobos L.I.A.C."/>
            <person name="Clay J.M."/>
            <person name="Skokan R."/>
            <person name="Toyoda A."/>
            <person name="Suzuki Y."/>
            <person name="Kagoshima H."/>
            <person name="Schijlen E."/>
            <person name="Tajeshwar N."/>
            <person name="Catarino B."/>
            <person name="Hetherington A.J."/>
            <person name="Saltykova A."/>
            <person name="Bonnot C."/>
            <person name="Breuninger H."/>
            <person name="Symeonidi A."/>
            <person name="Radhakrishnan G.V."/>
            <person name="Van Nieuwerburgh F."/>
            <person name="Deforce D."/>
            <person name="Chang C."/>
            <person name="Karol K.G."/>
            <person name="Hedrich R."/>
            <person name="Ulvskov P."/>
            <person name="Glockner G."/>
            <person name="Delwiche C.F."/>
            <person name="Petrasek J."/>
            <person name="Van de Peer Y."/>
            <person name="Friml J."/>
            <person name="Beilby M."/>
            <person name="Dolan L."/>
            <person name="Kohara Y."/>
            <person name="Sugano S."/>
            <person name="Fujiyama A."/>
            <person name="Delaux P.-M."/>
            <person name="Quint M."/>
            <person name="TheiBen G."/>
            <person name="Hagemann M."/>
            <person name="Harholt J."/>
            <person name="Dunand C."/>
            <person name="Zachgo S."/>
            <person name="Langdale J."/>
            <person name="Maumus F."/>
            <person name="Straeten D.V.D."/>
            <person name="Gould S.B."/>
            <person name="Rensing S.A."/>
        </authorList>
    </citation>
    <scope>NUCLEOTIDE SEQUENCE [LARGE SCALE GENOMIC DNA]</scope>
    <source>
        <strain evidence="6 7">S276</strain>
    </source>
</reference>
<keyword evidence="4" id="KW-0812">Transmembrane</keyword>
<evidence type="ECO:0000259" key="5">
    <source>
        <dbReference type="PROSITE" id="PS50011"/>
    </source>
</evidence>
<dbReference type="Gene3D" id="3.30.200.20">
    <property type="entry name" value="Phosphorylase Kinase, domain 1"/>
    <property type="match status" value="1"/>
</dbReference>
<dbReference type="PROSITE" id="PS00108">
    <property type="entry name" value="PROTEIN_KINASE_ST"/>
    <property type="match status" value="1"/>
</dbReference>
<feature type="region of interest" description="Disordered" evidence="3">
    <location>
        <begin position="61"/>
        <end position="83"/>
    </location>
</feature>
<dbReference type="SMART" id="SM00220">
    <property type="entry name" value="S_TKc"/>
    <property type="match status" value="1"/>
</dbReference>
<protein>
    <recommendedName>
        <fullName evidence="5">Protein kinase domain-containing protein</fullName>
    </recommendedName>
</protein>
<keyword evidence="7" id="KW-1185">Reference proteome</keyword>
<keyword evidence="2" id="KW-0067">ATP-binding</keyword>
<evidence type="ECO:0000256" key="3">
    <source>
        <dbReference type="SAM" id="MobiDB-lite"/>
    </source>
</evidence>
<gene>
    <name evidence="6" type="ORF">CBR_g6518</name>
</gene>
<keyword evidence="1" id="KW-0547">Nucleotide-binding</keyword>
<evidence type="ECO:0000256" key="1">
    <source>
        <dbReference type="ARBA" id="ARBA00022741"/>
    </source>
</evidence>
<keyword evidence="4" id="KW-1133">Transmembrane helix</keyword>
<accession>A0A388KK04</accession>
<evidence type="ECO:0000313" key="7">
    <source>
        <dbReference type="Proteomes" id="UP000265515"/>
    </source>
</evidence>
<dbReference type="GO" id="GO:0005524">
    <property type="term" value="F:ATP binding"/>
    <property type="evidence" value="ECO:0007669"/>
    <property type="project" value="UniProtKB-KW"/>
</dbReference>
<dbReference type="InterPro" id="IPR001245">
    <property type="entry name" value="Ser-Thr/Tyr_kinase_cat_dom"/>
</dbReference>
<dbReference type="Gene3D" id="1.10.510.10">
    <property type="entry name" value="Transferase(Phosphotransferase) domain 1"/>
    <property type="match status" value="1"/>
</dbReference>
<dbReference type="PANTHER" id="PTHR47989">
    <property type="entry name" value="OS01G0750732 PROTEIN"/>
    <property type="match status" value="1"/>
</dbReference>
<dbReference type="GO" id="GO:0004672">
    <property type="term" value="F:protein kinase activity"/>
    <property type="evidence" value="ECO:0007669"/>
    <property type="project" value="InterPro"/>
</dbReference>
<dbReference type="PROSITE" id="PS50011">
    <property type="entry name" value="PROTEIN_KINASE_DOM"/>
    <property type="match status" value="1"/>
</dbReference>
<dbReference type="SUPFAM" id="SSF56112">
    <property type="entry name" value="Protein kinase-like (PK-like)"/>
    <property type="match status" value="1"/>
</dbReference>
<dbReference type="AlphaFoldDB" id="A0A388KK04"/>
<organism evidence="6 7">
    <name type="scientific">Chara braunii</name>
    <name type="common">Braun's stonewort</name>
    <dbReference type="NCBI Taxonomy" id="69332"/>
    <lineage>
        <taxon>Eukaryota</taxon>
        <taxon>Viridiplantae</taxon>
        <taxon>Streptophyta</taxon>
        <taxon>Charophyceae</taxon>
        <taxon>Charales</taxon>
        <taxon>Characeae</taxon>
        <taxon>Chara</taxon>
    </lineage>
</organism>
<sequence>MPIYPHTLIPHTLTGLALMENEGGEDTYLYVGSTDGRLFEVQLNKSGRDCVLEAEPSIPPAAEGAVESKPSIPPASGGAVEAKPSSPTVLVTTVVAGTVIAMVIIASLICIWWRARRRPPGPERPLEGGEQATSSLIKDEALDAWGIKPSRVKQFAFRVLSECSDAFCEGRRIGEKGAFGKVYSGSLDGKEVAIKVMTGELTETKRNQFVAEVNTLSGLNHANLVQLVGYCLAGDHCILVYPFFRGGSLHGRLFPKAVSGKDAKAPDTDPSVENPSPPLTLLERMSIAFQVAKGLGYLHDAARPPIIHRDIKSSNILLGEGSGEKLHVVVADFGLAAIGERVLDTGHDHVVLTSHIGGTFGYMSPEYMLKGELSEKNDVYSYGVLVLELLTGRKVVAPAPSGLGWQTLVEWVKPFL</sequence>